<evidence type="ECO:0000313" key="2">
    <source>
        <dbReference type="Proteomes" id="UP000192940"/>
    </source>
</evidence>
<evidence type="ECO:0000313" key="1">
    <source>
        <dbReference type="EMBL" id="SMF85621.1"/>
    </source>
</evidence>
<dbReference type="Proteomes" id="UP000192940">
    <property type="component" value="Chromosome I"/>
</dbReference>
<proteinExistence type="predicted"/>
<dbReference type="STRING" id="1313296.SAMN05661091_3083"/>
<sequence>MNGKLSSSDEIYPERYLIDQETGGVFMYIVSRQKPLSEGQNQVLAKEDTAIYPPGYLRFLQQFGEGTYRGWINVQLPDSEVLKPFAGYGLWECDEDSPITEQQIGECIAIGTTVDGDFLAVHPQTAGLLWLPRHSEHVKAISLQALEQEDEGMYALVLDEIYLQVYGISPKDAVYYEPWTGTRSHLFLRLLPGQDQLSLPELAGVCQADFPPDLSIETPYACFLFYRQLGGYVRLNYAYQQEVAVFYEQDAQQAFAVIEQWLLSKGCKTIS</sequence>
<protein>
    <submittedName>
        <fullName evidence="1">Uncharacterized protein</fullName>
    </submittedName>
</protein>
<name>A0A1X7HFD7_9BACL</name>
<dbReference type="AlphaFoldDB" id="A0A1X7HFD7"/>
<dbReference type="RefSeq" id="WP_342193872.1">
    <property type="nucleotide sequence ID" value="NZ_LT840184.1"/>
</dbReference>
<gene>
    <name evidence="1" type="ORF">SAMN05661091_3083</name>
</gene>
<keyword evidence="2" id="KW-1185">Reference proteome</keyword>
<organism evidence="1 2">
    <name type="scientific">Paenibacillus uliginis N3/975</name>
    <dbReference type="NCBI Taxonomy" id="1313296"/>
    <lineage>
        <taxon>Bacteria</taxon>
        <taxon>Bacillati</taxon>
        <taxon>Bacillota</taxon>
        <taxon>Bacilli</taxon>
        <taxon>Bacillales</taxon>
        <taxon>Paenibacillaceae</taxon>
        <taxon>Paenibacillus</taxon>
    </lineage>
</organism>
<dbReference type="EMBL" id="LT840184">
    <property type="protein sequence ID" value="SMF85621.1"/>
    <property type="molecule type" value="Genomic_DNA"/>
</dbReference>
<accession>A0A1X7HFD7</accession>
<reference evidence="2" key="1">
    <citation type="submission" date="2017-04" db="EMBL/GenBank/DDBJ databases">
        <authorList>
            <person name="Varghese N."/>
            <person name="Submissions S."/>
        </authorList>
    </citation>
    <scope>NUCLEOTIDE SEQUENCE [LARGE SCALE GENOMIC DNA]</scope>
    <source>
        <strain evidence="2">N3/975</strain>
    </source>
</reference>